<keyword evidence="3" id="KW-1185">Reference proteome</keyword>
<accession>A0ABQ1N6L4</accession>
<evidence type="ECO:0000259" key="1">
    <source>
        <dbReference type="Pfam" id="PF01902"/>
    </source>
</evidence>
<feature type="domain" description="Diphthamide synthase" evidence="1">
    <location>
        <begin position="14"/>
        <end position="223"/>
    </location>
</feature>
<dbReference type="NCBIfam" id="TIGR00290">
    <property type="entry name" value="MJ0570_dom"/>
    <property type="match status" value="1"/>
</dbReference>
<name>A0ABQ1N6L4_9BACT</name>
<comment type="caution">
    <text evidence="2">The sequence shown here is derived from an EMBL/GenBank/DDBJ whole genome shotgun (WGS) entry which is preliminary data.</text>
</comment>
<dbReference type="Gene3D" id="3.40.50.620">
    <property type="entry name" value="HUPs"/>
    <property type="match status" value="1"/>
</dbReference>
<dbReference type="InterPro" id="IPR002761">
    <property type="entry name" value="Diphthami_syn_dom"/>
</dbReference>
<dbReference type="SUPFAM" id="SSF52402">
    <property type="entry name" value="Adenine nucleotide alpha hydrolases-like"/>
    <property type="match status" value="1"/>
</dbReference>
<proteinExistence type="predicted"/>
<dbReference type="Pfam" id="PF01902">
    <property type="entry name" value="Diphthami_syn_2"/>
    <property type="match status" value="1"/>
</dbReference>
<dbReference type="Gene3D" id="3.90.1490.10">
    <property type="entry name" value="putative n-type atp pyrophosphatase, domain 2"/>
    <property type="match status" value="1"/>
</dbReference>
<dbReference type="EMBL" id="BMEC01000022">
    <property type="protein sequence ID" value="GGC55056.1"/>
    <property type="molecule type" value="Genomic_DNA"/>
</dbReference>
<sequence length="246" mass="27846">MSHFCYYKLVSNPKVAISWSGGKDAMMALHQIKESTDYEIHHLHTVIGESTQRVGMHGIHKSLIQKQADSLGIPVIFSELPADESHNSYEKVMEAYCKKCIQNGISAIVFGDIFLEDLKKYREKQLASTGLKALFPLWKNDTTEQLHDFLSLGYQTKICAGNAQYFNKVQVGQTLSADLIKQLTIHVDPCGENGEFHTFVYGGPLFSKPINVVLKEVQSHFYQYKIENEAGEIEEVKSEFYFADLV</sequence>
<dbReference type="Proteomes" id="UP000636010">
    <property type="component" value="Unassembled WGS sequence"/>
</dbReference>
<protein>
    <recommendedName>
        <fullName evidence="1">Diphthamide synthase domain-containing protein</fullName>
    </recommendedName>
</protein>
<evidence type="ECO:0000313" key="3">
    <source>
        <dbReference type="Proteomes" id="UP000636010"/>
    </source>
</evidence>
<gene>
    <name evidence="2" type="ORF">GCM10011506_45930</name>
</gene>
<dbReference type="InterPro" id="IPR014729">
    <property type="entry name" value="Rossmann-like_a/b/a_fold"/>
</dbReference>
<organism evidence="2 3">
    <name type="scientific">Marivirga lumbricoides</name>
    <dbReference type="NCBI Taxonomy" id="1046115"/>
    <lineage>
        <taxon>Bacteria</taxon>
        <taxon>Pseudomonadati</taxon>
        <taxon>Bacteroidota</taxon>
        <taxon>Cytophagia</taxon>
        <taxon>Cytophagales</taxon>
        <taxon>Marivirgaceae</taxon>
        <taxon>Marivirga</taxon>
    </lineage>
</organism>
<evidence type="ECO:0000313" key="2">
    <source>
        <dbReference type="EMBL" id="GGC55056.1"/>
    </source>
</evidence>
<reference evidence="3" key="1">
    <citation type="journal article" date="2019" name="Int. J. Syst. Evol. Microbiol.">
        <title>The Global Catalogue of Microorganisms (GCM) 10K type strain sequencing project: providing services to taxonomists for standard genome sequencing and annotation.</title>
        <authorList>
            <consortium name="The Broad Institute Genomics Platform"/>
            <consortium name="The Broad Institute Genome Sequencing Center for Infectious Disease"/>
            <person name="Wu L."/>
            <person name="Ma J."/>
        </authorList>
    </citation>
    <scope>NUCLEOTIDE SEQUENCE [LARGE SCALE GENOMIC DNA]</scope>
    <source>
        <strain evidence="3">CGMCC 1.10832</strain>
    </source>
</reference>